<keyword evidence="3" id="KW-1133">Transmembrane helix</keyword>
<evidence type="ECO:0000256" key="1">
    <source>
        <dbReference type="ARBA" id="ARBA00009716"/>
    </source>
</evidence>
<dbReference type="PIRSF" id="PIRSF006429">
    <property type="entry name" value="GOGAT_lg_2"/>
    <property type="match status" value="1"/>
</dbReference>
<dbReference type="InterPro" id="IPR024188">
    <property type="entry name" value="GltB"/>
</dbReference>
<proteinExistence type="inferred from homology"/>
<reference evidence="5 6" key="1">
    <citation type="submission" date="2022-04" db="EMBL/GenBank/DDBJ databases">
        <authorList>
            <person name="Ye Y.-Q."/>
            <person name="Du Z.-J."/>
        </authorList>
    </citation>
    <scope>NUCLEOTIDE SEQUENCE [LARGE SCALE GENOMIC DNA]</scope>
    <source>
        <strain evidence="5 6">A6E488</strain>
    </source>
</reference>
<evidence type="ECO:0000256" key="3">
    <source>
        <dbReference type="SAM" id="Phobius"/>
    </source>
</evidence>
<keyword evidence="3" id="KW-0812">Transmembrane</keyword>
<comment type="similarity">
    <text evidence="1 2">Belongs to the glutamate synthase family.</text>
</comment>
<dbReference type="Proteomes" id="UP001320898">
    <property type="component" value="Unassembled WGS sequence"/>
</dbReference>
<organism evidence="5 6">
    <name type="scientific">Microbaculum marinisediminis</name>
    <dbReference type="NCBI Taxonomy" id="2931392"/>
    <lineage>
        <taxon>Bacteria</taxon>
        <taxon>Pseudomonadati</taxon>
        <taxon>Pseudomonadota</taxon>
        <taxon>Alphaproteobacteria</taxon>
        <taxon>Hyphomicrobiales</taxon>
        <taxon>Tepidamorphaceae</taxon>
        <taxon>Microbaculum</taxon>
    </lineage>
</organism>
<keyword evidence="6" id="KW-1185">Reference proteome</keyword>
<dbReference type="PIRSF" id="PIRSF500060">
    <property type="entry name" value="UCP500060"/>
    <property type="match status" value="1"/>
</dbReference>
<comment type="caution">
    <text evidence="5">The sequence shown here is derived from an EMBL/GenBank/DDBJ whole genome shotgun (WGS) entry which is preliminary data.</text>
</comment>
<name>A0AAW5R1C4_9HYPH</name>
<dbReference type="Pfam" id="PF01645">
    <property type="entry name" value="Glu_synthase"/>
    <property type="match status" value="1"/>
</dbReference>
<dbReference type="PANTHER" id="PTHR43819:SF1">
    <property type="entry name" value="ARCHAEAL-TYPE GLUTAMATE SYNTHASE [NADPH]"/>
    <property type="match status" value="1"/>
</dbReference>
<feature type="domain" description="Glutamate synthase" evidence="4">
    <location>
        <begin position="166"/>
        <end position="483"/>
    </location>
</feature>
<evidence type="ECO:0000256" key="2">
    <source>
        <dbReference type="PIRNR" id="PIRNR006429"/>
    </source>
</evidence>
<feature type="transmembrane region" description="Helical" evidence="3">
    <location>
        <begin position="41"/>
        <end position="60"/>
    </location>
</feature>
<dbReference type="GO" id="GO:0015930">
    <property type="term" value="F:glutamate synthase activity"/>
    <property type="evidence" value="ECO:0007669"/>
    <property type="project" value="InterPro"/>
</dbReference>
<evidence type="ECO:0000313" key="5">
    <source>
        <dbReference type="EMBL" id="MCT8972320.1"/>
    </source>
</evidence>
<dbReference type="PANTHER" id="PTHR43819">
    <property type="entry name" value="ARCHAEAL-TYPE GLUTAMATE SYNTHASE [NADPH]"/>
    <property type="match status" value="1"/>
</dbReference>
<feature type="transmembrane region" description="Helical" evidence="3">
    <location>
        <begin position="12"/>
        <end position="35"/>
    </location>
</feature>
<keyword evidence="3" id="KW-0472">Membrane</keyword>
<gene>
    <name evidence="5" type="ORF">MUB46_10670</name>
</gene>
<dbReference type="InterPro" id="IPR013785">
    <property type="entry name" value="Aldolase_TIM"/>
</dbReference>
<dbReference type="SUPFAM" id="SSF51395">
    <property type="entry name" value="FMN-linked oxidoreductases"/>
    <property type="match status" value="1"/>
</dbReference>
<dbReference type="CDD" id="cd02808">
    <property type="entry name" value="GltS_FMN"/>
    <property type="match status" value="1"/>
</dbReference>
<evidence type="ECO:0000259" key="4">
    <source>
        <dbReference type="Pfam" id="PF01645"/>
    </source>
</evidence>
<dbReference type="InterPro" id="IPR027283">
    <property type="entry name" value="YerD"/>
</dbReference>
<dbReference type="AlphaFoldDB" id="A0AAW5R1C4"/>
<sequence length="542" mass="59513">MKLRTTMLIHPVTLLTRYGTFVAILIATAVTFVLLTKGWHVRWAFYPLLVLSVVGIWSLFQTRHTLMRNYPVIALVRWVSEELRPFLRQYIVESNLEGRPYSREHRSLIYQRAKDDVDVHPFGTELDVYSDEYEWLSHSIAARHVDPNTFRVEVGGPQCDKPYSASLLNISAMSFGALGANAIEALNLGAKLGGFYHDTGEGSISPYHRKNGGDLVWELGSGYFGCRDKAGRFDPKRFAEQAVSDQVKMIEIKLSQGAKPGHGGLLPAEKITAEIAATRMVPTGQDCLSPPAHSAFSTPIEMMEFIATLREMSGGKPVGFKMCIGQPHELLAICKAMNETGILADFIVIDGAEGGTGAAPVEFSDHIGTPLREGLIFARNALVGTGLRDKVRLAASGKVSTAHYLAANMAVGADWCNAARAFMFSLGCVMSMRCHTGECPSGVTTHDPLRQRGLVVEDKARRVHNFQRETLHALAEVVGAAGLDHPGQLTPAHIFRRINAVEAKPLDDLYTFIEPGSLLDGRRKTPLGRYWQEARADSFAPA</sequence>
<dbReference type="EMBL" id="JALIDZ010000004">
    <property type="protein sequence ID" value="MCT8972320.1"/>
    <property type="molecule type" value="Genomic_DNA"/>
</dbReference>
<dbReference type="InterPro" id="IPR002932">
    <property type="entry name" value="Glu_synthdom"/>
</dbReference>
<dbReference type="Gene3D" id="3.20.20.70">
    <property type="entry name" value="Aldolase class I"/>
    <property type="match status" value="1"/>
</dbReference>
<evidence type="ECO:0000313" key="6">
    <source>
        <dbReference type="Proteomes" id="UP001320898"/>
    </source>
</evidence>
<accession>A0AAW5R1C4</accession>
<protein>
    <submittedName>
        <fullName evidence="5">FMN-binding glutamate synthase family protein</fullName>
    </submittedName>
</protein>
<dbReference type="GO" id="GO:0006537">
    <property type="term" value="P:glutamate biosynthetic process"/>
    <property type="evidence" value="ECO:0007669"/>
    <property type="project" value="InterPro"/>
</dbReference>